<name>A0AAE7MZG5_9CAUD</name>
<evidence type="ECO:0000313" key="2">
    <source>
        <dbReference type="Proteomes" id="UP000827174"/>
    </source>
</evidence>
<dbReference type="EMBL" id="MT980840">
    <property type="protein sequence ID" value="QOI66317.1"/>
    <property type="molecule type" value="Genomic_DNA"/>
</dbReference>
<proteinExistence type="predicted"/>
<gene>
    <name evidence="1" type="primary">gp58</name>
</gene>
<sequence>MGVIKKKYCASIVRQNMSVQILQGRMMAALSQSTHGDAKTVEN</sequence>
<dbReference type="Proteomes" id="UP000827174">
    <property type="component" value="Segment"/>
</dbReference>
<organism evidence="1 2">
    <name type="scientific">Ruminococcus phage phiRgIBDN1</name>
    <dbReference type="NCBI Taxonomy" id="2772520"/>
    <lineage>
        <taxon>Viruses</taxon>
        <taxon>Duplodnaviria</taxon>
        <taxon>Heunggongvirae</taxon>
        <taxon>Uroviricota</taxon>
        <taxon>Caudoviricetes</taxon>
        <taxon>Munstervirinae</taxon>
        <taxon>Adovirus</taxon>
        <taxon>Adovirus IBDN1</taxon>
    </lineage>
</organism>
<protein>
    <submittedName>
        <fullName evidence="1">Uncharacterized protein</fullName>
    </submittedName>
</protein>
<evidence type="ECO:0000313" key="1">
    <source>
        <dbReference type="EMBL" id="QOI66317.1"/>
    </source>
</evidence>
<accession>A0AAE7MZG5</accession>
<reference evidence="1" key="1">
    <citation type="submission" date="2020-09" db="EMBL/GenBank/DDBJ databases">
        <title>Temperate bacteriophages infecting mucin-degrading bacterium Ruminococcus gnavus from the human gut.</title>
        <authorList>
            <person name="Khokhlova E.V."/>
            <person name="Shkoporov A.N."/>
            <person name="Draper L.A."/>
            <person name="Kingston A.R."/>
            <person name="Forde A."/>
            <person name="Ross R.P."/>
            <person name="Hill C."/>
        </authorList>
    </citation>
    <scope>NUCLEOTIDE SEQUENCE</scope>
</reference>
<keyword evidence="2" id="KW-1185">Reference proteome</keyword>